<dbReference type="Proteomes" id="UP000238220">
    <property type="component" value="Unassembled WGS sequence"/>
</dbReference>
<evidence type="ECO:0000259" key="1">
    <source>
        <dbReference type="Pfam" id="PF23343"/>
    </source>
</evidence>
<evidence type="ECO:0000313" key="3">
    <source>
        <dbReference type="Proteomes" id="UP000238220"/>
    </source>
</evidence>
<organism evidence="2 3">
    <name type="scientific">Solimonas fluminis</name>
    <dbReference type="NCBI Taxonomy" id="2086571"/>
    <lineage>
        <taxon>Bacteria</taxon>
        <taxon>Pseudomonadati</taxon>
        <taxon>Pseudomonadota</taxon>
        <taxon>Gammaproteobacteria</taxon>
        <taxon>Nevskiales</taxon>
        <taxon>Nevskiaceae</taxon>
        <taxon>Solimonas</taxon>
    </lineage>
</organism>
<keyword evidence="3" id="KW-1185">Reference proteome</keyword>
<reference evidence="2 3" key="1">
    <citation type="submission" date="2018-02" db="EMBL/GenBank/DDBJ databases">
        <title>Genome sequencing of Solimonas sp. HR-BB.</title>
        <authorList>
            <person name="Lee Y."/>
            <person name="Jeon C.O."/>
        </authorList>
    </citation>
    <scope>NUCLEOTIDE SEQUENCE [LARGE SCALE GENOMIC DNA]</scope>
    <source>
        <strain evidence="2 3">HR-BB</strain>
    </source>
</reference>
<dbReference type="Pfam" id="PF23343">
    <property type="entry name" value="REP_ORF2-G2P"/>
    <property type="match status" value="1"/>
</dbReference>
<comment type="caution">
    <text evidence="2">The sequence shown here is derived from an EMBL/GenBank/DDBJ whole genome shotgun (WGS) entry which is preliminary data.</text>
</comment>
<proteinExistence type="predicted"/>
<feature type="domain" description="Replication-associated protein ORF2/G2P" evidence="1">
    <location>
        <begin position="16"/>
        <end position="121"/>
    </location>
</feature>
<protein>
    <recommendedName>
        <fullName evidence="1">Replication-associated protein ORF2/G2P domain-containing protein</fullName>
    </recommendedName>
</protein>
<gene>
    <name evidence="2" type="ORF">C3942_14690</name>
</gene>
<accession>A0A2S5TDJ2</accession>
<name>A0A2S5TDJ2_9GAMM</name>
<sequence>MLRAWVDFLVDTDLPIFATLTFRRPVTQRTALRSFREMIDFTNRKLYGTRCWKKPNLLLRWAVVVERGVEGLLHVHALLDAPERDLVLATRHLERVWRKYQGIAQIGPVRSSERCVRYLCKTLPQDGQVELSRNLKKFPK</sequence>
<dbReference type="AlphaFoldDB" id="A0A2S5TDJ2"/>
<evidence type="ECO:0000313" key="2">
    <source>
        <dbReference type="EMBL" id="PPE73069.1"/>
    </source>
</evidence>
<dbReference type="EMBL" id="PSNW01000008">
    <property type="protein sequence ID" value="PPE73069.1"/>
    <property type="molecule type" value="Genomic_DNA"/>
</dbReference>
<dbReference type="InterPro" id="IPR056906">
    <property type="entry name" value="ORF2/G2P_dom"/>
</dbReference>